<evidence type="ECO:0000256" key="1">
    <source>
        <dbReference type="SAM" id="Phobius"/>
    </source>
</evidence>
<keyword evidence="3" id="KW-1185">Reference proteome</keyword>
<dbReference type="EMBL" id="JXRR01000008">
    <property type="protein sequence ID" value="KIL50848.1"/>
    <property type="molecule type" value="Genomic_DNA"/>
</dbReference>
<dbReference type="PATRIC" id="fig|220754.4.peg.747"/>
<feature type="transmembrane region" description="Helical" evidence="1">
    <location>
        <begin position="7"/>
        <end position="30"/>
    </location>
</feature>
<comment type="caution">
    <text evidence="2">The sequence shown here is derived from an EMBL/GenBank/DDBJ whole genome shotgun (WGS) entry which is preliminary data.</text>
</comment>
<keyword evidence="1" id="KW-0472">Membrane</keyword>
<evidence type="ECO:0000313" key="3">
    <source>
        <dbReference type="Proteomes" id="UP000031972"/>
    </source>
</evidence>
<name>A0A0C2W465_9BACL</name>
<dbReference type="Proteomes" id="UP000031972">
    <property type="component" value="Unassembled WGS sequence"/>
</dbReference>
<dbReference type="AlphaFoldDB" id="A0A0C2W465"/>
<keyword evidence="1" id="KW-1133">Transmembrane helix</keyword>
<keyword evidence="1" id="KW-0812">Transmembrane</keyword>
<evidence type="ECO:0000313" key="2">
    <source>
        <dbReference type="EMBL" id="KIL50848.1"/>
    </source>
</evidence>
<organism evidence="2 3">
    <name type="scientific">Jeotgalibacillus campisalis</name>
    <dbReference type="NCBI Taxonomy" id="220754"/>
    <lineage>
        <taxon>Bacteria</taxon>
        <taxon>Bacillati</taxon>
        <taxon>Bacillota</taxon>
        <taxon>Bacilli</taxon>
        <taxon>Bacillales</taxon>
        <taxon>Caryophanaceae</taxon>
        <taxon>Jeotgalibacillus</taxon>
    </lineage>
</organism>
<protein>
    <submittedName>
        <fullName evidence="2">Uncharacterized protein</fullName>
    </submittedName>
</protein>
<proteinExistence type="predicted"/>
<gene>
    <name evidence="2" type="ORF">KR50_07300</name>
</gene>
<sequence length="37" mass="4273">MAHILNFDLIVLTPCLIVHTLMLFMISVSIDSENHYQ</sequence>
<accession>A0A0C2W465</accession>
<reference evidence="2 3" key="1">
    <citation type="submission" date="2015-01" db="EMBL/GenBank/DDBJ databases">
        <title>Jeotgalibacillus campisalis genome sequencing.</title>
        <authorList>
            <person name="Goh K.M."/>
            <person name="Chan K.-G."/>
            <person name="Yaakop A.S."/>
            <person name="Ee R."/>
            <person name="Gan H.M."/>
            <person name="Chan C.S."/>
        </authorList>
    </citation>
    <scope>NUCLEOTIDE SEQUENCE [LARGE SCALE GENOMIC DNA]</scope>
    <source>
        <strain evidence="2 3">SF-57</strain>
    </source>
</reference>